<dbReference type="InterPro" id="IPR010318">
    <property type="entry name" value="S-Me-THD_N"/>
</dbReference>
<dbReference type="SUPFAM" id="SSF160991">
    <property type="entry name" value="CV3147-like"/>
    <property type="match status" value="1"/>
</dbReference>
<feature type="non-terminal residue" evidence="3">
    <location>
        <position position="254"/>
    </location>
</feature>
<dbReference type="Gene3D" id="3.40.1610.10">
    <property type="entry name" value="CV3147-like domain"/>
    <property type="match status" value="1"/>
</dbReference>
<proteinExistence type="predicted"/>
<accession>A0A381YYX6</accession>
<sequence>MALHAVEEAGPVPLVDLDDLDPEGLVLPSGMIGAPTVMVEKIPNGAESRVIRSALEARLGRVAVAMMCLEMGGINGVLPVAWAADAGLPLVDGDLMGRAFPEVQMCTPHLYDIPAWPCAIADERLQVVTYETRDNVWLERLVRNTVSTLGGCACSSLYPMTVEVARTPTIRGTVSAAIAVGEAIRTAPDDPFDSLAEVLPLRSLLVGKVVDVERRTEGGFVRGSATIEGTAEDQGRVLDIEFQNENLVAIEDGE</sequence>
<organism evidence="3">
    <name type="scientific">marine metagenome</name>
    <dbReference type="NCBI Taxonomy" id="408172"/>
    <lineage>
        <taxon>unclassified sequences</taxon>
        <taxon>metagenomes</taxon>
        <taxon>ecological metagenomes</taxon>
    </lineage>
</organism>
<feature type="domain" description="S-Me-THD-like C-terminal" evidence="2">
    <location>
        <begin position="134"/>
        <end position="254"/>
    </location>
</feature>
<dbReference type="Gene3D" id="2.40.390.10">
    <property type="entry name" value="CV3147-like"/>
    <property type="match status" value="1"/>
</dbReference>
<dbReference type="InterPro" id="IPR048350">
    <property type="entry name" value="S-Me-THD-like_C"/>
</dbReference>
<feature type="domain" description="S-Me-THD N-terminal" evidence="1">
    <location>
        <begin position="2"/>
        <end position="131"/>
    </location>
</feature>
<dbReference type="AlphaFoldDB" id="A0A381YYX6"/>
<reference evidence="3" key="1">
    <citation type="submission" date="2018-05" db="EMBL/GenBank/DDBJ databases">
        <authorList>
            <person name="Lanie J.A."/>
            <person name="Ng W.-L."/>
            <person name="Kazmierczak K.M."/>
            <person name="Andrzejewski T.M."/>
            <person name="Davidsen T.M."/>
            <person name="Wayne K.J."/>
            <person name="Tettelin H."/>
            <person name="Glass J.I."/>
            <person name="Rusch D."/>
            <person name="Podicherti R."/>
            <person name="Tsui H.-C.T."/>
            <person name="Winkler M.E."/>
        </authorList>
    </citation>
    <scope>NUCLEOTIDE SEQUENCE</scope>
</reference>
<protein>
    <submittedName>
        <fullName evidence="3">Uncharacterized protein</fullName>
    </submittedName>
</protein>
<dbReference type="Pfam" id="PF06032">
    <property type="entry name" value="S-Me-THD_N"/>
    <property type="match status" value="1"/>
</dbReference>
<evidence type="ECO:0000313" key="3">
    <source>
        <dbReference type="EMBL" id="SVA81667.1"/>
    </source>
</evidence>
<dbReference type="InterPro" id="IPR027479">
    <property type="entry name" value="S-Me-THD_N_sf"/>
</dbReference>
<evidence type="ECO:0000259" key="2">
    <source>
        <dbReference type="Pfam" id="PF20906"/>
    </source>
</evidence>
<dbReference type="InterPro" id="IPR024071">
    <property type="entry name" value="S-Me-THD_C_sf"/>
</dbReference>
<dbReference type="Pfam" id="PF20906">
    <property type="entry name" value="S-Me-THD_C"/>
    <property type="match status" value="1"/>
</dbReference>
<gene>
    <name evidence="3" type="ORF">METZ01_LOCUS134521</name>
</gene>
<dbReference type="EMBL" id="UINC01019299">
    <property type="protein sequence ID" value="SVA81667.1"/>
    <property type="molecule type" value="Genomic_DNA"/>
</dbReference>
<evidence type="ECO:0000259" key="1">
    <source>
        <dbReference type="Pfam" id="PF06032"/>
    </source>
</evidence>
<name>A0A381YYX6_9ZZZZ</name>